<dbReference type="InterPro" id="IPR017867">
    <property type="entry name" value="Tyr_phospatase_low_mol_wt"/>
</dbReference>
<keyword evidence="2" id="KW-0378">Hydrolase</keyword>
<evidence type="ECO:0000256" key="2">
    <source>
        <dbReference type="ARBA" id="ARBA00022801"/>
    </source>
</evidence>
<gene>
    <name evidence="6" type="ORF">EDD34_0410</name>
</gene>
<feature type="active site" description="Nucleophile" evidence="4">
    <location>
        <position position="13"/>
    </location>
</feature>
<dbReference type="InterPro" id="IPR050438">
    <property type="entry name" value="LMW_PTPase"/>
</dbReference>
<sequence>MVGAMPYNVLTVCTGNICRSPAAEALLRSRLDDSVRVASAGTGALVGHPVPDRMAELVSAAGGDVTRFAARQATPAMIQEADLILALTVRHRAWVVDQVPAAVRRTLTLRELGRLVSTIPPGTFDPSALPDDAARLTELVPLALGERRRHAGRPHDDDVVDPYGRSGSAYRASFEQITSGLTPILRALS</sequence>
<dbReference type="SMART" id="SM00226">
    <property type="entry name" value="LMWPc"/>
    <property type="match status" value="1"/>
</dbReference>
<keyword evidence="7" id="KW-1185">Reference proteome</keyword>
<dbReference type="Pfam" id="PF01451">
    <property type="entry name" value="LMWPc"/>
    <property type="match status" value="1"/>
</dbReference>
<accession>A0A3N4YKK8</accession>
<name>A0A3N4YKK8_9MICO</name>
<dbReference type="InterPro" id="IPR023485">
    <property type="entry name" value="Ptyr_pPase"/>
</dbReference>
<feature type="domain" description="Phosphotyrosine protein phosphatase I" evidence="5">
    <location>
        <begin position="7"/>
        <end position="187"/>
    </location>
</feature>
<evidence type="ECO:0000256" key="4">
    <source>
        <dbReference type="PIRSR" id="PIRSR617867-1"/>
    </source>
</evidence>
<comment type="caution">
    <text evidence="6">The sequence shown here is derived from an EMBL/GenBank/DDBJ whole genome shotgun (WGS) entry which is preliminary data.</text>
</comment>
<comment type="similarity">
    <text evidence="1">Belongs to the low molecular weight phosphotyrosine protein phosphatase family.</text>
</comment>
<dbReference type="SUPFAM" id="SSF52788">
    <property type="entry name" value="Phosphotyrosine protein phosphatases I"/>
    <property type="match status" value="1"/>
</dbReference>
<evidence type="ECO:0000256" key="1">
    <source>
        <dbReference type="ARBA" id="ARBA00011063"/>
    </source>
</evidence>
<dbReference type="Gene3D" id="3.40.50.2300">
    <property type="match status" value="1"/>
</dbReference>
<evidence type="ECO:0000259" key="5">
    <source>
        <dbReference type="SMART" id="SM00226"/>
    </source>
</evidence>
<evidence type="ECO:0000256" key="3">
    <source>
        <dbReference type="ARBA" id="ARBA00022912"/>
    </source>
</evidence>
<dbReference type="Proteomes" id="UP000280501">
    <property type="component" value="Unassembled WGS sequence"/>
</dbReference>
<dbReference type="PANTHER" id="PTHR11717:SF31">
    <property type="entry name" value="LOW MOLECULAR WEIGHT PROTEIN-TYROSINE-PHOSPHATASE ETP-RELATED"/>
    <property type="match status" value="1"/>
</dbReference>
<evidence type="ECO:0000313" key="7">
    <source>
        <dbReference type="Proteomes" id="UP000280501"/>
    </source>
</evidence>
<organism evidence="6 7">
    <name type="scientific">Myceligenerans xiligouense</name>
    <dbReference type="NCBI Taxonomy" id="253184"/>
    <lineage>
        <taxon>Bacteria</taxon>
        <taxon>Bacillati</taxon>
        <taxon>Actinomycetota</taxon>
        <taxon>Actinomycetes</taxon>
        <taxon>Micrococcales</taxon>
        <taxon>Promicromonosporaceae</taxon>
        <taxon>Myceligenerans</taxon>
    </lineage>
</organism>
<dbReference type="InterPro" id="IPR036196">
    <property type="entry name" value="Ptyr_pPase_sf"/>
</dbReference>
<protein>
    <submittedName>
        <fullName evidence="6">Protein-tyrosine phosphatase</fullName>
    </submittedName>
</protein>
<dbReference type="PANTHER" id="PTHR11717">
    <property type="entry name" value="LOW MOLECULAR WEIGHT PROTEIN TYROSINE PHOSPHATASE"/>
    <property type="match status" value="1"/>
</dbReference>
<feature type="active site" evidence="4">
    <location>
        <position position="19"/>
    </location>
</feature>
<proteinExistence type="inferred from homology"/>
<dbReference type="GO" id="GO:0004725">
    <property type="term" value="F:protein tyrosine phosphatase activity"/>
    <property type="evidence" value="ECO:0007669"/>
    <property type="project" value="InterPro"/>
</dbReference>
<evidence type="ECO:0000313" key="6">
    <source>
        <dbReference type="EMBL" id="RPF19844.1"/>
    </source>
</evidence>
<dbReference type="PRINTS" id="PR00719">
    <property type="entry name" value="LMWPTPASE"/>
</dbReference>
<dbReference type="EMBL" id="RKQZ01000001">
    <property type="protein sequence ID" value="RPF19844.1"/>
    <property type="molecule type" value="Genomic_DNA"/>
</dbReference>
<reference evidence="6 7" key="1">
    <citation type="submission" date="2018-11" db="EMBL/GenBank/DDBJ databases">
        <title>Sequencing the genomes of 1000 actinobacteria strains.</title>
        <authorList>
            <person name="Klenk H.-P."/>
        </authorList>
    </citation>
    <scope>NUCLEOTIDE SEQUENCE [LARGE SCALE GENOMIC DNA]</scope>
    <source>
        <strain evidence="6 7">DSM 15700</strain>
    </source>
</reference>
<keyword evidence="3" id="KW-0904">Protein phosphatase</keyword>
<dbReference type="AlphaFoldDB" id="A0A3N4YKK8"/>